<feature type="transmembrane region" description="Helical" evidence="7">
    <location>
        <begin position="9"/>
        <end position="27"/>
    </location>
</feature>
<dbReference type="RefSeq" id="WP_132584667.1">
    <property type="nucleotide sequence ID" value="NZ_SMAJ01000016.1"/>
</dbReference>
<dbReference type="OrthoDB" id="9803623at2"/>
<feature type="transmembrane region" description="Helical" evidence="7">
    <location>
        <begin position="291"/>
        <end position="310"/>
    </location>
</feature>
<dbReference type="PANTHER" id="PTHR43163">
    <property type="entry name" value="DIPEPTIDE TRANSPORT SYSTEM PERMEASE PROTEIN DPPB-RELATED"/>
    <property type="match status" value="1"/>
</dbReference>
<dbReference type="InterPro" id="IPR045621">
    <property type="entry name" value="BPD_transp_1_N"/>
</dbReference>
<feature type="domain" description="ABC transmembrane type-1" evidence="8">
    <location>
        <begin position="95"/>
        <end position="310"/>
    </location>
</feature>
<accession>A0A4R3LT98</accession>
<evidence type="ECO:0000256" key="2">
    <source>
        <dbReference type="ARBA" id="ARBA00022448"/>
    </source>
</evidence>
<dbReference type="InterPro" id="IPR000515">
    <property type="entry name" value="MetI-like"/>
</dbReference>
<dbReference type="SUPFAM" id="SSF161098">
    <property type="entry name" value="MetI-like"/>
    <property type="match status" value="1"/>
</dbReference>
<comment type="caution">
    <text evidence="9">The sequence shown here is derived from an EMBL/GenBank/DDBJ whole genome shotgun (WGS) entry which is preliminary data.</text>
</comment>
<keyword evidence="5 7" id="KW-1133">Transmembrane helix</keyword>
<name>A0A4R3LT98_9BURK</name>
<evidence type="ECO:0000259" key="8">
    <source>
        <dbReference type="PROSITE" id="PS50928"/>
    </source>
</evidence>
<feature type="transmembrane region" description="Helical" evidence="7">
    <location>
        <begin position="191"/>
        <end position="210"/>
    </location>
</feature>
<gene>
    <name evidence="9" type="ORF">EDC26_11653</name>
</gene>
<evidence type="ECO:0000313" key="10">
    <source>
        <dbReference type="Proteomes" id="UP000295525"/>
    </source>
</evidence>
<evidence type="ECO:0000256" key="1">
    <source>
        <dbReference type="ARBA" id="ARBA00004651"/>
    </source>
</evidence>
<dbReference type="CDD" id="cd06261">
    <property type="entry name" value="TM_PBP2"/>
    <property type="match status" value="1"/>
</dbReference>
<keyword evidence="4 7" id="KW-0812">Transmembrane</keyword>
<dbReference type="AlphaFoldDB" id="A0A4R3LT98"/>
<protein>
    <submittedName>
        <fullName evidence="9">Peptide/nickel transport system permease protein</fullName>
    </submittedName>
</protein>
<dbReference type="InterPro" id="IPR035906">
    <property type="entry name" value="MetI-like_sf"/>
</dbReference>
<comment type="subcellular location">
    <subcellularLocation>
        <location evidence="1 7">Cell membrane</location>
        <topology evidence="1 7">Multi-pass membrane protein</topology>
    </subcellularLocation>
</comment>
<proteinExistence type="inferred from homology"/>
<dbReference type="Pfam" id="PF00528">
    <property type="entry name" value="BPD_transp_1"/>
    <property type="match status" value="1"/>
</dbReference>
<feature type="transmembrane region" description="Helical" evidence="7">
    <location>
        <begin position="99"/>
        <end position="122"/>
    </location>
</feature>
<dbReference type="PROSITE" id="PS50928">
    <property type="entry name" value="ABC_TM1"/>
    <property type="match status" value="1"/>
</dbReference>
<dbReference type="EMBL" id="SMAJ01000016">
    <property type="protein sequence ID" value="TCT03086.1"/>
    <property type="molecule type" value="Genomic_DNA"/>
</dbReference>
<evidence type="ECO:0000256" key="3">
    <source>
        <dbReference type="ARBA" id="ARBA00022475"/>
    </source>
</evidence>
<evidence type="ECO:0000256" key="7">
    <source>
        <dbReference type="RuleBase" id="RU363032"/>
    </source>
</evidence>
<dbReference type="GO" id="GO:0005886">
    <property type="term" value="C:plasma membrane"/>
    <property type="evidence" value="ECO:0007669"/>
    <property type="project" value="UniProtKB-SubCell"/>
</dbReference>
<evidence type="ECO:0000256" key="4">
    <source>
        <dbReference type="ARBA" id="ARBA00022692"/>
    </source>
</evidence>
<dbReference type="Gene3D" id="1.10.3720.10">
    <property type="entry name" value="MetI-like"/>
    <property type="match status" value="1"/>
</dbReference>
<keyword evidence="3" id="KW-1003">Cell membrane</keyword>
<feature type="transmembrane region" description="Helical" evidence="7">
    <location>
        <begin position="134"/>
        <end position="157"/>
    </location>
</feature>
<feature type="transmembrane region" description="Helical" evidence="7">
    <location>
        <begin position="245"/>
        <end position="271"/>
    </location>
</feature>
<evidence type="ECO:0000256" key="6">
    <source>
        <dbReference type="ARBA" id="ARBA00023136"/>
    </source>
</evidence>
<sequence length="326" mass="35246">MTAYVTRRFLSAMLTLLGVAVILFILFRMMPGDPTAQVISPALDEAAQIRLKHAFGLDLPMWQQFIIYLKNLVTFEWGRSFTSGQPVANLLGHWLFNTLLLMSTGLILAIAFGVVLGVLMAARRGGILDNGATVVGLVCQAAPPFVIGILLLMGLSYQLDMFPTGGMFTPGTDPGGSTWALVTSADFLEHLFLPTLTITALYMTTPMLVMRDSMLEVLGSDFVEFARAKGLSPNRVLFRHAARNALLAVVTVSSLILGFAIGGQIVIETVFSWPGLGKAMVDAALQHDYPVAQAAFFVMAAVVIGLNFITDLSYSLLDPRIRIGTT</sequence>
<dbReference type="Proteomes" id="UP000295525">
    <property type="component" value="Unassembled WGS sequence"/>
</dbReference>
<evidence type="ECO:0000313" key="9">
    <source>
        <dbReference type="EMBL" id="TCT03086.1"/>
    </source>
</evidence>
<keyword evidence="6 7" id="KW-0472">Membrane</keyword>
<reference evidence="9 10" key="1">
    <citation type="submission" date="2019-03" db="EMBL/GenBank/DDBJ databases">
        <title>Genomic Encyclopedia of Type Strains, Phase IV (KMG-IV): sequencing the most valuable type-strain genomes for metagenomic binning, comparative biology and taxonomic classification.</title>
        <authorList>
            <person name="Goeker M."/>
        </authorList>
    </citation>
    <scope>NUCLEOTIDE SEQUENCE [LARGE SCALE GENOMIC DNA]</scope>
    <source>
        <strain evidence="9 10">DSM 24591</strain>
    </source>
</reference>
<dbReference type="GO" id="GO:0055085">
    <property type="term" value="P:transmembrane transport"/>
    <property type="evidence" value="ECO:0007669"/>
    <property type="project" value="InterPro"/>
</dbReference>
<keyword evidence="10" id="KW-1185">Reference proteome</keyword>
<comment type="similarity">
    <text evidence="7">Belongs to the binding-protein-dependent transport system permease family.</text>
</comment>
<dbReference type="PANTHER" id="PTHR43163:SF9">
    <property type="entry name" value="ABC TRANSPORTER PERMEASE PROTEIN"/>
    <property type="match status" value="1"/>
</dbReference>
<dbReference type="Pfam" id="PF19300">
    <property type="entry name" value="BPD_transp_1_N"/>
    <property type="match status" value="1"/>
</dbReference>
<organism evidence="9 10">
    <name type="scientific">Paralcaligenes ureilyticus</name>
    <dbReference type="NCBI Taxonomy" id="627131"/>
    <lineage>
        <taxon>Bacteria</taxon>
        <taxon>Pseudomonadati</taxon>
        <taxon>Pseudomonadota</taxon>
        <taxon>Betaproteobacteria</taxon>
        <taxon>Burkholderiales</taxon>
        <taxon>Alcaligenaceae</taxon>
        <taxon>Paralcaligenes</taxon>
    </lineage>
</organism>
<keyword evidence="2 7" id="KW-0813">Transport</keyword>
<evidence type="ECO:0000256" key="5">
    <source>
        <dbReference type="ARBA" id="ARBA00022989"/>
    </source>
</evidence>